<dbReference type="PANTHER" id="PTHR45588">
    <property type="entry name" value="TPR DOMAIN-CONTAINING PROTEIN"/>
    <property type="match status" value="1"/>
</dbReference>
<dbReference type="Proteomes" id="UP000068243">
    <property type="component" value="Unassembled WGS sequence"/>
</dbReference>
<dbReference type="VEuPathDB" id="FungiDB:ASPNIDRAFT2_1186454"/>
<dbReference type="SMART" id="SM00028">
    <property type="entry name" value="TPR"/>
    <property type="match status" value="2"/>
</dbReference>
<accession>A0A100IRD5</accession>
<sequence>MSAQEPDDYYDFGSFRRPVTTSSPQAQLWFDRGLIWTYAFNHEAAANCFQKAITHDSTCAMAYWGLAYTLGPNYNKTWQSFDEQELEVAVQRTHEAVAEAQTHATTSQPVEAALIAALQHRYPQNVAPDDFNGWNKEYANAMESVYLRFPNDLDVVALYADALMNLTPWALWDLRTGQPAADAHTVQIKKVLDLALTQDEALRHPGILHLYIHLMEMSSEPEAALRVADHLRGLVPDAGHLNHMPSHLDILCGDYRRAIASNSDAIRADEKFLAREGAVNFYTLYRSHDYHFRVYAAMFAGQSQVALETVKSLESSIPEQLLRIESPPMADWLEGFVSMKVHVLIRFGRWEDLLALEYPHDTQLYCVTTAMIQYGKGVALAALGRIDEASQQSALFKEAVKRVPYSRMLFTNKCLDILAVADAMLDGELEYRRGNYDVAFTHLRRSITLDDGLPYDEPWGWMQPTRHAYGALLLEQGHVQEAAAVYQADLGFDDTLPRARQHPNNVWALHGYYECLNRLGRTAEAQIVKPFLKQAVATADVPIRSSCYCRRGNAASCTTQEAKPPAARF</sequence>
<dbReference type="PaxDb" id="5061-CADANGAP00003210"/>
<reference evidence="2" key="1">
    <citation type="journal article" date="2016" name="Genome Announc.">
        <title>Draft genome sequence of Aspergillus niger strain An76.</title>
        <authorList>
            <person name="Gong W."/>
            <person name="Cheng Z."/>
            <person name="Zhang H."/>
            <person name="Liu L."/>
            <person name="Gao P."/>
            <person name="Wang L."/>
        </authorList>
    </citation>
    <scope>NUCLEOTIDE SEQUENCE [LARGE SCALE GENOMIC DNA]</scope>
    <source>
        <strain evidence="2">An76</strain>
    </source>
</reference>
<dbReference type="PANTHER" id="PTHR45588:SF1">
    <property type="entry name" value="WW DOMAIN-CONTAINING PROTEIN"/>
    <property type="match status" value="1"/>
</dbReference>
<name>A0A100IRD5_ASPNG</name>
<protein>
    <submittedName>
        <fullName evidence="1">TPR domain protein</fullName>
    </submittedName>
</protein>
<dbReference type="OrthoDB" id="414774at2759"/>
<dbReference type="VEuPathDB" id="FungiDB:ATCC64974_84350"/>
<dbReference type="EMBL" id="BCMY01000018">
    <property type="protein sequence ID" value="GAQ45945.1"/>
    <property type="molecule type" value="Genomic_DNA"/>
</dbReference>
<dbReference type="VEuPathDB" id="FungiDB:M747DRAFT_59090"/>
<evidence type="ECO:0000313" key="2">
    <source>
        <dbReference type="Proteomes" id="UP000068243"/>
    </source>
</evidence>
<dbReference type="Gene3D" id="1.25.40.10">
    <property type="entry name" value="Tetratricopeptide repeat domain"/>
    <property type="match status" value="2"/>
</dbReference>
<organism evidence="1 2">
    <name type="scientific">Aspergillus niger</name>
    <dbReference type="NCBI Taxonomy" id="5061"/>
    <lineage>
        <taxon>Eukaryota</taxon>
        <taxon>Fungi</taxon>
        <taxon>Dikarya</taxon>
        <taxon>Ascomycota</taxon>
        <taxon>Pezizomycotina</taxon>
        <taxon>Eurotiomycetes</taxon>
        <taxon>Eurotiomycetidae</taxon>
        <taxon>Eurotiales</taxon>
        <taxon>Aspergillaceae</taxon>
        <taxon>Aspergillus</taxon>
        <taxon>Aspergillus subgen. Circumdati</taxon>
    </lineage>
</organism>
<dbReference type="SUPFAM" id="SSF48452">
    <property type="entry name" value="TPR-like"/>
    <property type="match status" value="2"/>
</dbReference>
<proteinExistence type="predicted"/>
<dbReference type="VEuPathDB" id="FungiDB:An03g02690"/>
<dbReference type="InterPro" id="IPR011990">
    <property type="entry name" value="TPR-like_helical_dom_sf"/>
</dbReference>
<dbReference type="OMA" id="LMEMSPT"/>
<comment type="caution">
    <text evidence="1">The sequence shown here is derived from an EMBL/GenBank/DDBJ whole genome shotgun (WGS) entry which is preliminary data.</text>
</comment>
<gene>
    <name evidence="1" type="ORF">ABL_08606</name>
</gene>
<dbReference type="InterPro" id="IPR019734">
    <property type="entry name" value="TPR_rpt"/>
</dbReference>
<dbReference type="AlphaFoldDB" id="A0A100IRD5"/>
<evidence type="ECO:0000313" key="1">
    <source>
        <dbReference type="EMBL" id="GAQ45945.1"/>
    </source>
</evidence>